<dbReference type="HOGENOM" id="CLU_1720277_0_0_11"/>
<accession>I4F0L2</accession>
<dbReference type="Proteomes" id="UP000006461">
    <property type="component" value="Chromosome"/>
</dbReference>
<dbReference type="EMBL" id="FO203431">
    <property type="protein sequence ID" value="CCH89175.1"/>
    <property type="molecule type" value="Genomic_DNA"/>
</dbReference>
<evidence type="ECO:0000256" key="1">
    <source>
        <dbReference type="SAM" id="MobiDB-lite"/>
    </source>
</evidence>
<feature type="compositionally biased region" description="Polar residues" evidence="1">
    <location>
        <begin position="1"/>
        <end position="20"/>
    </location>
</feature>
<evidence type="ECO:0000313" key="2">
    <source>
        <dbReference type="EMBL" id="CCH89175.1"/>
    </source>
</evidence>
<name>I4F0L2_MODI5</name>
<organism evidence="2 3">
    <name type="scientific">Modestobacter italicus (strain DSM 44449 / CECT 9708 / BC 501)</name>
    <dbReference type="NCBI Taxonomy" id="2732864"/>
    <lineage>
        <taxon>Bacteria</taxon>
        <taxon>Bacillati</taxon>
        <taxon>Actinomycetota</taxon>
        <taxon>Actinomycetes</taxon>
        <taxon>Geodermatophilales</taxon>
        <taxon>Geodermatophilaceae</taxon>
        <taxon>Modestobacter</taxon>
    </lineage>
</organism>
<protein>
    <submittedName>
        <fullName evidence="2">Uncharacterized protein</fullName>
    </submittedName>
</protein>
<dbReference type="STRING" id="477641.MODMU_3768"/>
<reference evidence="2 3" key="1">
    <citation type="journal article" date="2012" name="J. Bacteriol.">
        <title>Genome Sequence of Radiation-Resistant Modestobacter marinus Strain BC501, a Representative Actinobacterium That Thrives on Calcareous Stone Surfaces.</title>
        <authorList>
            <person name="Normand P."/>
            <person name="Gury J."/>
            <person name="Pujic P."/>
            <person name="Chouaia B."/>
            <person name="Crotti E."/>
            <person name="Brusetti L."/>
            <person name="Daffonchio D."/>
            <person name="Vacherie B."/>
            <person name="Barbe V."/>
            <person name="Medigue C."/>
            <person name="Calteau A."/>
            <person name="Ghodhbane-Gtari F."/>
            <person name="Essoussi I."/>
            <person name="Nouioui I."/>
            <person name="Abbassi-Ghozzi I."/>
            <person name="Gtari M."/>
        </authorList>
    </citation>
    <scope>NUCLEOTIDE SEQUENCE [LARGE SCALE GENOMIC DNA]</scope>
    <source>
        <strain evidence="3">BC 501</strain>
    </source>
</reference>
<keyword evidence="3" id="KW-1185">Reference proteome</keyword>
<dbReference type="KEGG" id="mmar:MODMU_3768"/>
<feature type="region of interest" description="Disordered" evidence="1">
    <location>
        <begin position="1"/>
        <end position="26"/>
    </location>
</feature>
<evidence type="ECO:0000313" key="3">
    <source>
        <dbReference type="Proteomes" id="UP000006461"/>
    </source>
</evidence>
<gene>
    <name evidence="2" type="ordered locus">MODMU_3768</name>
</gene>
<dbReference type="AlphaFoldDB" id="I4F0L2"/>
<sequence>MRRSSVHNAATTAKQPTTRHGSPFMVPHPSHPRAARGMAAHWGQTAAGWNSGRARARAMVRDGSVSARHLSGSFLKRELITRSQNSQAVSHYRPGGLLTDQRVARQTPSPPFGAVPWRDSGRASRSLRPCRCVVGADKPTTLSRCCTEEFPC</sequence>
<proteinExistence type="predicted"/>